<dbReference type="Gene3D" id="3.60.21.10">
    <property type="match status" value="1"/>
</dbReference>
<keyword evidence="2" id="KW-0378">Hydrolase</keyword>
<sequence>MRAKFLLLLILFLTFIYLFSSTVFAQIPFLSHKGFVAVLSDLHYPYRSNITDTLFKKLLELKPSYVFLTGDLTEMGSDVEFSKLWKAISVLDKSGIKYRYTLGNHDVRWSDIFRKSKRLSNVPYEFFQETVDKLLFIGIDTSVPFQQVGHIGNEQLKWVENTLKSAGVEKKIPIILCHHPFGGPSNYTDDGWKLMNMLLEYRVPLVLYGHGHSYSYAGNYNGTWFQMIGAAKDGYMTIVSWDEAALHIWRYSLEFDKFELLKSVSLIPEAIEKNLSPSIENKDGKISISANPSKYNRIKAISNGKILLERTLKDTSKTSFEIGNVTTDLGINFLSLYGYSKGYTIHRFYTLKSAINTDAKLKLIWSYELQEAIYSKPIEVDGGIIVADYSGTVLFLQDGKETWKMKIGPVFANIVSESDSGTSFFIGDIDGNMYVIETKTGKILKKIKLNEPIYTISNGKSTLLVGAGRFGYVIRKSDLQIIAKHDLKGLVQSEAYFENGVYYQTSWGGGIYIIAEDGRLTDRIDTGSGYYTAGACKPAVIDEWLFYTTTGSKVVGVNLKDKTKKWEAGNITVGYSSVEKFKDFIFVSSLGGTVYKFDKNGKLVWKANTGSPISFSSPRVLSDNHLIIGTNSGEIALIDITTGSFSKYFAGPSYVTHVVPTSNPGTFIVAFADGSVKMIRIGST</sequence>
<keyword evidence="3" id="KW-0408">Iron</keyword>
<dbReference type="GO" id="GO:0046872">
    <property type="term" value="F:metal ion binding"/>
    <property type="evidence" value="ECO:0007669"/>
    <property type="project" value="UniProtKB-KW"/>
</dbReference>
<dbReference type="PANTHER" id="PTHR42988">
    <property type="entry name" value="PHOSPHOHYDROLASE"/>
    <property type="match status" value="1"/>
</dbReference>
<dbReference type="AlphaFoldDB" id="A0A1M7SQW5"/>
<dbReference type="InterPro" id="IPR015943">
    <property type="entry name" value="WD40/YVTN_repeat-like_dom_sf"/>
</dbReference>
<comment type="similarity">
    <text evidence="4">Belongs to the cyclic nucleotide phosphodiesterase class-III family.</text>
</comment>
<dbReference type="InterPro" id="IPR018391">
    <property type="entry name" value="PQQ_b-propeller_rpt"/>
</dbReference>
<dbReference type="InterPro" id="IPR029052">
    <property type="entry name" value="Metallo-depent_PP-like"/>
</dbReference>
<dbReference type="GO" id="GO:0016787">
    <property type="term" value="F:hydrolase activity"/>
    <property type="evidence" value="ECO:0007669"/>
    <property type="project" value="UniProtKB-KW"/>
</dbReference>
<dbReference type="InterPro" id="IPR004843">
    <property type="entry name" value="Calcineurin-like_PHP"/>
</dbReference>
<dbReference type="OrthoDB" id="41840at2"/>
<organism evidence="7 8">
    <name type="scientific">Fervidobacterium gondwanense DSM 13020</name>
    <dbReference type="NCBI Taxonomy" id="1121883"/>
    <lineage>
        <taxon>Bacteria</taxon>
        <taxon>Thermotogati</taxon>
        <taxon>Thermotogota</taxon>
        <taxon>Thermotogae</taxon>
        <taxon>Thermotogales</taxon>
        <taxon>Fervidobacteriaceae</taxon>
        <taxon>Fervidobacterium</taxon>
    </lineage>
</organism>
<keyword evidence="8" id="KW-1185">Reference proteome</keyword>
<dbReference type="PANTHER" id="PTHR42988:SF2">
    <property type="entry name" value="CYCLIC NUCLEOTIDE PHOSPHODIESTERASE CBUA0032-RELATED"/>
    <property type="match status" value="1"/>
</dbReference>
<dbReference type="Pfam" id="PF13360">
    <property type="entry name" value="PQQ_2"/>
    <property type="match status" value="1"/>
</dbReference>
<evidence type="ECO:0000256" key="2">
    <source>
        <dbReference type="ARBA" id="ARBA00022801"/>
    </source>
</evidence>
<dbReference type="Pfam" id="PF00149">
    <property type="entry name" value="Metallophos"/>
    <property type="match status" value="1"/>
</dbReference>
<reference evidence="8" key="1">
    <citation type="submission" date="2016-12" db="EMBL/GenBank/DDBJ databases">
        <authorList>
            <person name="Varghese N."/>
            <person name="Submissions S."/>
        </authorList>
    </citation>
    <scope>NUCLEOTIDE SEQUENCE [LARGE SCALE GENOMIC DNA]</scope>
    <source>
        <strain evidence="8">DSM 13020</strain>
    </source>
</reference>
<dbReference type="RefSeq" id="WP_072759317.1">
    <property type="nucleotide sequence ID" value="NZ_FRDJ01000005.1"/>
</dbReference>
<evidence type="ECO:0000259" key="5">
    <source>
        <dbReference type="Pfam" id="PF00149"/>
    </source>
</evidence>
<dbReference type="EMBL" id="FRDJ01000005">
    <property type="protein sequence ID" value="SHN60859.1"/>
    <property type="molecule type" value="Genomic_DNA"/>
</dbReference>
<dbReference type="STRING" id="1121883.SAMN02745226_01151"/>
<dbReference type="Gene3D" id="2.130.10.10">
    <property type="entry name" value="YVTN repeat-like/Quinoprotein amine dehydrogenase"/>
    <property type="match status" value="1"/>
</dbReference>
<protein>
    <submittedName>
        <fullName evidence="7">PQQ-like domain-containing protein</fullName>
    </submittedName>
</protein>
<evidence type="ECO:0000256" key="4">
    <source>
        <dbReference type="ARBA" id="ARBA00025742"/>
    </source>
</evidence>
<name>A0A1M7SQW5_FERGO</name>
<dbReference type="InterPro" id="IPR011047">
    <property type="entry name" value="Quinoprotein_ADH-like_sf"/>
</dbReference>
<evidence type="ECO:0000313" key="7">
    <source>
        <dbReference type="EMBL" id="SHN60859.1"/>
    </source>
</evidence>
<feature type="domain" description="Calcineurin-like phosphoesterase" evidence="5">
    <location>
        <begin position="36"/>
        <end position="214"/>
    </location>
</feature>
<dbReference type="SMART" id="SM00564">
    <property type="entry name" value="PQQ"/>
    <property type="match status" value="5"/>
</dbReference>
<evidence type="ECO:0000313" key="8">
    <source>
        <dbReference type="Proteomes" id="UP000184207"/>
    </source>
</evidence>
<proteinExistence type="inferred from homology"/>
<evidence type="ECO:0000256" key="3">
    <source>
        <dbReference type="ARBA" id="ARBA00023004"/>
    </source>
</evidence>
<dbReference type="SUPFAM" id="SSF50998">
    <property type="entry name" value="Quinoprotein alcohol dehydrogenase-like"/>
    <property type="match status" value="1"/>
</dbReference>
<evidence type="ECO:0000256" key="1">
    <source>
        <dbReference type="ARBA" id="ARBA00022723"/>
    </source>
</evidence>
<dbReference type="InterPro" id="IPR050884">
    <property type="entry name" value="CNP_phosphodiesterase-III"/>
</dbReference>
<feature type="domain" description="Pyrrolo-quinoline quinone repeat" evidence="6">
    <location>
        <begin position="533"/>
        <end position="643"/>
    </location>
</feature>
<keyword evidence="1" id="KW-0479">Metal-binding</keyword>
<dbReference type="InterPro" id="IPR002372">
    <property type="entry name" value="PQQ_rpt_dom"/>
</dbReference>
<dbReference type="Proteomes" id="UP000184207">
    <property type="component" value="Unassembled WGS sequence"/>
</dbReference>
<evidence type="ECO:0000259" key="6">
    <source>
        <dbReference type="Pfam" id="PF13360"/>
    </source>
</evidence>
<accession>A0A1M7SQW5</accession>
<gene>
    <name evidence="7" type="ORF">SAMN02745226_01151</name>
</gene>
<dbReference type="SUPFAM" id="SSF56300">
    <property type="entry name" value="Metallo-dependent phosphatases"/>
    <property type="match status" value="1"/>
</dbReference>